<evidence type="ECO:0000313" key="2">
    <source>
        <dbReference type="EMBL" id="MCI2228759.1"/>
    </source>
</evidence>
<dbReference type="EMBL" id="JAKQYM010000003">
    <property type="protein sequence ID" value="MCI2228759.1"/>
    <property type="molecule type" value="Genomic_DNA"/>
</dbReference>
<keyword evidence="1" id="KW-0472">Membrane</keyword>
<feature type="transmembrane region" description="Helical" evidence="1">
    <location>
        <begin position="112"/>
        <end position="130"/>
    </location>
</feature>
<feature type="transmembrane region" description="Helical" evidence="1">
    <location>
        <begin position="12"/>
        <end position="30"/>
    </location>
</feature>
<feature type="transmembrane region" description="Helical" evidence="1">
    <location>
        <begin position="341"/>
        <end position="360"/>
    </location>
</feature>
<dbReference type="RefSeq" id="WP_242177888.1">
    <property type="nucleotide sequence ID" value="NZ_JAKQYM010000003.1"/>
</dbReference>
<organism evidence="2 3">
    <name type="scientific">Polaribacter marinus</name>
    <dbReference type="NCBI Taxonomy" id="2916838"/>
    <lineage>
        <taxon>Bacteria</taxon>
        <taxon>Pseudomonadati</taxon>
        <taxon>Bacteroidota</taxon>
        <taxon>Flavobacteriia</taxon>
        <taxon>Flavobacteriales</taxon>
        <taxon>Flavobacteriaceae</taxon>
    </lineage>
</organism>
<feature type="transmembrane region" description="Helical" evidence="1">
    <location>
        <begin position="82"/>
        <end position="100"/>
    </location>
</feature>
<dbReference type="PANTHER" id="PTHR31061:SF24">
    <property type="entry name" value="LD22376P"/>
    <property type="match status" value="1"/>
</dbReference>
<evidence type="ECO:0000313" key="3">
    <source>
        <dbReference type="Proteomes" id="UP001139369"/>
    </source>
</evidence>
<feature type="transmembrane region" description="Helical" evidence="1">
    <location>
        <begin position="285"/>
        <end position="303"/>
    </location>
</feature>
<feature type="transmembrane region" description="Helical" evidence="1">
    <location>
        <begin position="135"/>
        <end position="154"/>
    </location>
</feature>
<proteinExistence type="predicted"/>
<feature type="transmembrane region" description="Helical" evidence="1">
    <location>
        <begin position="192"/>
        <end position="213"/>
    </location>
</feature>
<protein>
    <submittedName>
        <fullName evidence="2">Heparan-alpha-glucosaminide N-acetyltransferase domain-containing protein</fullName>
    </submittedName>
</protein>
<reference evidence="2" key="1">
    <citation type="submission" date="2022-02" db="EMBL/GenBank/DDBJ databases">
        <title>Polaribacter sp. MSW13, isolated from seawater.</title>
        <authorList>
            <person name="Kristyanto S."/>
            <person name="Jung J."/>
            <person name="Jeon C.O."/>
        </authorList>
    </citation>
    <scope>NUCLEOTIDE SEQUENCE</scope>
    <source>
        <strain evidence="2">MSW13</strain>
    </source>
</reference>
<keyword evidence="1" id="KW-0812">Transmembrane</keyword>
<gene>
    <name evidence="2" type="ORF">MC378_06235</name>
</gene>
<sequence>METKERLKALDVLRGITIASMILVNTPGSWSYVYWPLLHAKWHGFTPTDAVFPFFLFIVGVSIHFAFKNFKPGENKKALKKIIKRTIIIFAIGLFLNLFPKFNFETVRYFGILQRIAIAYGVGASLCLFFKKRNLAYIIIGILVLYWAILYFFVPENPFGPQTNLVGKIDLYLFGSNHVWKGLGFPFDPEGLLSTLPSISTVLIGSLTGGFLSNASKNSVKIKTLLSYGISLMILGYVWGFVFPINKSLWTSSYVCFAAGLAMVVLALLIWIIDVKKYSKWSIPFIHFGTNPLFIFVFSGLYVKTMIYLIKITNAQGETTTGLKYIYQNIFVPFAGNMNGSLFFAIAHIFFFWSLVYVLYRNKIFIKI</sequence>
<keyword evidence="1" id="KW-1133">Transmembrane helix</keyword>
<name>A0A9X1VLN1_9FLAO</name>
<feature type="transmembrane region" description="Helical" evidence="1">
    <location>
        <begin position="225"/>
        <end position="245"/>
    </location>
</feature>
<accession>A0A9X1VLN1</accession>
<dbReference type="AlphaFoldDB" id="A0A9X1VLN1"/>
<feature type="transmembrane region" description="Helical" evidence="1">
    <location>
        <begin position="50"/>
        <end position="70"/>
    </location>
</feature>
<keyword evidence="3" id="KW-1185">Reference proteome</keyword>
<feature type="transmembrane region" description="Helical" evidence="1">
    <location>
        <begin position="251"/>
        <end position="273"/>
    </location>
</feature>
<comment type="caution">
    <text evidence="2">The sequence shown here is derived from an EMBL/GenBank/DDBJ whole genome shotgun (WGS) entry which is preliminary data.</text>
</comment>
<evidence type="ECO:0000256" key="1">
    <source>
        <dbReference type="SAM" id="Phobius"/>
    </source>
</evidence>
<dbReference type="Proteomes" id="UP001139369">
    <property type="component" value="Unassembled WGS sequence"/>
</dbReference>
<dbReference type="PANTHER" id="PTHR31061">
    <property type="entry name" value="LD22376P"/>
    <property type="match status" value="1"/>
</dbReference>